<dbReference type="EMBL" id="JAAKZF010000008">
    <property type="protein sequence ID" value="NGO51327.1"/>
    <property type="molecule type" value="Genomic_DNA"/>
</dbReference>
<dbReference type="AlphaFoldDB" id="A0A6G4WB29"/>
<gene>
    <name evidence="1" type="ORF">G6N73_09060</name>
</gene>
<dbReference type="RefSeq" id="WP_165026371.1">
    <property type="nucleotide sequence ID" value="NZ_JAAKZF010000008.1"/>
</dbReference>
<protein>
    <submittedName>
        <fullName evidence="1">Uncharacterized protein</fullName>
    </submittedName>
</protein>
<keyword evidence="2" id="KW-1185">Reference proteome</keyword>
<name>A0A6G4WB29_9HYPH</name>
<accession>A0A6G4WB29</accession>
<evidence type="ECO:0000313" key="1">
    <source>
        <dbReference type="EMBL" id="NGO51327.1"/>
    </source>
</evidence>
<reference evidence="1 2" key="1">
    <citation type="submission" date="2020-02" db="EMBL/GenBank/DDBJ databases">
        <title>Genome sequence of strain CCNWXJ40-4.</title>
        <authorList>
            <person name="Gao J."/>
            <person name="Sun J."/>
        </authorList>
    </citation>
    <scope>NUCLEOTIDE SEQUENCE [LARGE SCALE GENOMIC DNA]</scope>
    <source>
        <strain evidence="1 2">CCNWXJ 40-4</strain>
    </source>
</reference>
<dbReference type="Proteomes" id="UP001642900">
    <property type="component" value="Unassembled WGS sequence"/>
</dbReference>
<proteinExistence type="predicted"/>
<organism evidence="1 2">
    <name type="scientific">Allomesorhizobium camelthorni</name>
    <dbReference type="NCBI Taxonomy" id="475069"/>
    <lineage>
        <taxon>Bacteria</taxon>
        <taxon>Pseudomonadati</taxon>
        <taxon>Pseudomonadota</taxon>
        <taxon>Alphaproteobacteria</taxon>
        <taxon>Hyphomicrobiales</taxon>
        <taxon>Phyllobacteriaceae</taxon>
        <taxon>Allomesorhizobium</taxon>
    </lineage>
</organism>
<evidence type="ECO:0000313" key="2">
    <source>
        <dbReference type="Proteomes" id="UP001642900"/>
    </source>
</evidence>
<sequence length="111" mass="11600">MTAVRGSVIASILVAAGGLFIDTAHGHQAMPTDAQPFGWTYPPSCCGGDDCQAVPDKAIGEGPRGYIIRATGEVLGYADTRIKVSPDGVTHWCAGAHSKRTICLFIPPKGF</sequence>
<comment type="caution">
    <text evidence="1">The sequence shown here is derived from an EMBL/GenBank/DDBJ whole genome shotgun (WGS) entry which is preliminary data.</text>
</comment>